<keyword evidence="3" id="KW-0012">Acyltransferase</keyword>
<evidence type="ECO:0000313" key="3">
    <source>
        <dbReference type="EMBL" id="TQM00413.1"/>
    </source>
</evidence>
<gene>
    <name evidence="3" type="ORF">FB559_6126</name>
</gene>
<evidence type="ECO:0000259" key="2">
    <source>
        <dbReference type="SMART" id="SM00563"/>
    </source>
</evidence>
<evidence type="ECO:0000313" key="4">
    <source>
        <dbReference type="Proteomes" id="UP000316096"/>
    </source>
</evidence>
<protein>
    <submittedName>
        <fullName evidence="3">Acyltransferase-like protein</fullName>
    </submittedName>
</protein>
<keyword evidence="1" id="KW-0812">Transmembrane</keyword>
<proteinExistence type="predicted"/>
<dbReference type="OrthoDB" id="7054180at2"/>
<keyword evidence="3" id="KW-0808">Transferase</keyword>
<reference evidence="3 4" key="1">
    <citation type="submission" date="2019-06" db="EMBL/GenBank/DDBJ databases">
        <title>Sequencing the genomes of 1000 actinobacteria strains.</title>
        <authorList>
            <person name="Klenk H.-P."/>
        </authorList>
    </citation>
    <scope>NUCLEOTIDE SEQUENCE [LARGE SCALE GENOMIC DNA]</scope>
    <source>
        <strain evidence="3 4">DSM 102200</strain>
    </source>
</reference>
<keyword evidence="4" id="KW-1185">Reference proteome</keyword>
<feature type="domain" description="Phospholipid/glycerol acyltransferase" evidence="2">
    <location>
        <begin position="118"/>
        <end position="265"/>
    </location>
</feature>
<keyword evidence="1" id="KW-1133">Transmembrane helix</keyword>
<dbReference type="Proteomes" id="UP000316096">
    <property type="component" value="Unassembled WGS sequence"/>
</dbReference>
<evidence type="ECO:0000256" key="1">
    <source>
        <dbReference type="SAM" id="Phobius"/>
    </source>
</evidence>
<sequence>MVPPRLVRRLVLVPLMFALTIVVGVATPLLLLIGLVASHGRHRFLRVAVIGVTWTVMECAALLASFALWIRGRTSDYDERHYALCGWFLRHVYAVSARVLGLTVEIQEPLNASADRPVIVLSRHAGPGDSFLIVHYLINVYGRRPRIVMKTTLQLDPTLDVMFNRLPNAFITGSAAPRGEAAGEIGRLAAGLDSRGAMLIFPEGGNFTPHRRVRAIRRLRRQGDHAEARRAGRMKNVLPPHVAGTLAAIEAAPMADVIFVAHTGADDLLSAGDVWREIPMTQPLRARWWRVPYEEIPETDRERWLYDWWATIDAWIAENRPESEAAPQPRES</sequence>
<dbReference type="InterPro" id="IPR002123">
    <property type="entry name" value="Plipid/glycerol_acylTrfase"/>
</dbReference>
<organism evidence="3 4">
    <name type="scientific">Actinoallomurus bryophytorum</name>
    <dbReference type="NCBI Taxonomy" id="1490222"/>
    <lineage>
        <taxon>Bacteria</taxon>
        <taxon>Bacillati</taxon>
        <taxon>Actinomycetota</taxon>
        <taxon>Actinomycetes</taxon>
        <taxon>Streptosporangiales</taxon>
        <taxon>Thermomonosporaceae</taxon>
        <taxon>Actinoallomurus</taxon>
    </lineage>
</organism>
<dbReference type="AlphaFoldDB" id="A0A543CTH2"/>
<dbReference type="SUPFAM" id="SSF69593">
    <property type="entry name" value="Glycerol-3-phosphate (1)-acyltransferase"/>
    <property type="match status" value="1"/>
</dbReference>
<dbReference type="EMBL" id="VFOZ01000001">
    <property type="protein sequence ID" value="TQM00413.1"/>
    <property type="molecule type" value="Genomic_DNA"/>
</dbReference>
<accession>A0A543CTH2</accession>
<dbReference type="Pfam" id="PF01553">
    <property type="entry name" value="Acyltransferase"/>
    <property type="match status" value="1"/>
</dbReference>
<name>A0A543CTH2_9ACTN</name>
<keyword evidence="1" id="KW-0472">Membrane</keyword>
<comment type="caution">
    <text evidence="3">The sequence shown here is derived from an EMBL/GenBank/DDBJ whole genome shotgun (WGS) entry which is preliminary data.</text>
</comment>
<dbReference type="PANTHER" id="PTHR10983">
    <property type="entry name" value="1-ACYLGLYCEROL-3-PHOSPHATE ACYLTRANSFERASE-RELATED"/>
    <property type="match status" value="1"/>
</dbReference>
<feature type="transmembrane region" description="Helical" evidence="1">
    <location>
        <begin position="44"/>
        <end position="70"/>
    </location>
</feature>
<feature type="transmembrane region" description="Helical" evidence="1">
    <location>
        <begin position="12"/>
        <end position="37"/>
    </location>
</feature>
<dbReference type="PANTHER" id="PTHR10983:SF24">
    <property type="entry name" value="1-ACYLGLYCEROL-3-PHOSPHATE O-ACYLTRANSFERASE 3, ISOFORM E-RELATED"/>
    <property type="match status" value="1"/>
</dbReference>
<dbReference type="GO" id="GO:0003841">
    <property type="term" value="F:1-acylglycerol-3-phosphate O-acyltransferase activity"/>
    <property type="evidence" value="ECO:0007669"/>
    <property type="project" value="TreeGrafter"/>
</dbReference>
<dbReference type="GO" id="GO:0012505">
    <property type="term" value="C:endomembrane system"/>
    <property type="evidence" value="ECO:0007669"/>
    <property type="project" value="TreeGrafter"/>
</dbReference>
<dbReference type="SMART" id="SM00563">
    <property type="entry name" value="PlsC"/>
    <property type="match status" value="1"/>
</dbReference>